<dbReference type="InterPro" id="IPR001128">
    <property type="entry name" value="Cyt_P450"/>
</dbReference>
<accession>A0A8H3BMA4</accession>
<keyword evidence="9" id="KW-1133">Transmembrane helix</keyword>
<evidence type="ECO:0000256" key="1">
    <source>
        <dbReference type="ARBA" id="ARBA00001971"/>
    </source>
</evidence>
<evidence type="ECO:0000256" key="3">
    <source>
        <dbReference type="ARBA" id="ARBA00010617"/>
    </source>
</evidence>
<dbReference type="SUPFAM" id="SSF48264">
    <property type="entry name" value="Cytochrome P450"/>
    <property type="match status" value="1"/>
</dbReference>
<dbReference type="PANTHER" id="PTHR24305">
    <property type="entry name" value="CYTOCHROME P450"/>
    <property type="match status" value="1"/>
</dbReference>
<name>A0A8H3BMA4_9AGAM</name>
<dbReference type="Gene3D" id="1.10.630.10">
    <property type="entry name" value="Cytochrome P450"/>
    <property type="match status" value="1"/>
</dbReference>
<proteinExistence type="inferred from homology"/>
<evidence type="ECO:0000256" key="6">
    <source>
        <dbReference type="ARBA" id="ARBA00023002"/>
    </source>
</evidence>
<sequence length="603" mass="68171">MSVGSLGAALGSLASFVFKYGAIWLALYFARYLIVLWIVDPFRSYLRYLPGPPMYGYFVDKQLWELQDNQVTPKLHEDYEKLYGRTIRFQGMAYFDQRLMTVDPVSINYMLNRASDVFQKPWQTRRFIGRLVSGGADNRGIFTTEGEEHRKLRRIIAPAFSYQSVKTLAPLFLHKSFELRDKLRSVLATPQDASRPGIEVEQFPGEPHPRVRMDLHNWIGRVTFDIIGMAAFGYEFHSIQEETNTFYNAYRCMFDALRQTENKLHNLGLFLPRWVANCLPDARTKEVKRCRKIIETETKTLFAKRREGIAAEKAAGATVAKEFVLFNLLLRSNEANAANLTESEIIAQVDSIMFAGHDTTSMAMQWGLWELTRYPPVQARLRAELAPLAATLRDFAPAGASETSNPYADLTGELGDLTAQLDALPYLEKFIREVLRLHPSVHSTFRVAMKDDIIPVSEPVRNENGEMSKAWVGGHKTGLSGGGIQIRKGEFVHIPIEGMNLLKSIWGEDAHEFNPDRWDNLPATAKANPGLYANLMSFSVGPNSCPASRWAVVEIKVILAVMIASFEFTGASPMQAHNFLVSRPYVKNQWGKGHRMPLILTPL</sequence>
<gene>
    <name evidence="10" type="ORF">RDB_LOCUS59442</name>
</gene>
<dbReference type="InterPro" id="IPR036396">
    <property type="entry name" value="Cyt_P450_sf"/>
</dbReference>
<keyword evidence="9" id="KW-0812">Transmembrane</keyword>
<evidence type="ECO:0000313" key="11">
    <source>
        <dbReference type="Proteomes" id="UP000663853"/>
    </source>
</evidence>
<dbReference type="PRINTS" id="PR00385">
    <property type="entry name" value="P450"/>
</dbReference>
<dbReference type="InterPro" id="IPR050121">
    <property type="entry name" value="Cytochrome_P450_monoxygenase"/>
</dbReference>
<evidence type="ECO:0000256" key="7">
    <source>
        <dbReference type="ARBA" id="ARBA00023004"/>
    </source>
</evidence>
<evidence type="ECO:0000256" key="2">
    <source>
        <dbReference type="ARBA" id="ARBA00005179"/>
    </source>
</evidence>
<comment type="caution">
    <text evidence="10">The sequence shown here is derived from an EMBL/GenBank/DDBJ whole genome shotgun (WGS) entry which is preliminary data.</text>
</comment>
<keyword evidence="8" id="KW-0503">Monooxygenase</keyword>
<keyword evidence="6" id="KW-0560">Oxidoreductase</keyword>
<reference evidence="10" key="1">
    <citation type="submission" date="2021-01" db="EMBL/GenBank/DDBJ databases">
        <authorList>
            <person name="Kaushik A."/>
        </authorList>
    </citation>
    <scope>NUCLEOTIDE SEQUENCE</scope>
    <source>
        <strain evidence="10">AG6-10EEA</strain>
    </source>
</reference>
<comment type="cofactor">
    <cofactor evidence="1">
        <name>heme</name>
        <dbReference type="ChEBI" id="CHEBI:30413"/>
    </cofactor>
</comment>
<evidence type="ECO:0000256" key="5">
    <source>
        <dbReference type="ARBA" id="ARBA00022723"/>
    </source>
</evidence>
<keyword evidence="9" id="KW-0472">Membrane</keyword>
<dbReference type="EMBL" id="CAJMXA010001361">
    <property type="protein sequence ID" value="CAE6459050.1"/>
    <property type="molecule type" value="Genomic_DNA"/>
</dbReference>
<keyword evidence="5" id="KW-0479">Metal-binding</keyword>
<dbReference type="AlphaFoldDB" id="A0A8H3BMA4"/>
<dbReference type="GO" id="GO:0005506">
    <property type="term" value="F:iron ion binding"/>
    <property type="evidence" value="ECO:0007669"/>
    <property type="project" value="InterPro"/>
</dbReference>
<evidence type="ECO:0000256" key="9">
    <source>
        <dbReference type="SAM" id="Phobius"/>
    </source>
</evidence>
<dbReference type="GO" id="GO:0004497">
    <property type="term" value="F:monooxygenase activity"/>
    <property type="evidence" value="ECO:0007669"/>
    <property type="project" value="UniProtKB-KW"/>
</dbReference>
<evidence type="ECO:0000256" key="4">
    <source>
        <dbReference type="ARBA" id="ARBA00022617"/>
    </source>
</evidence>
<dbReference type="Proteomes" id="UP000663853">
    <property type="component" value="Unassembled WGS sequence"/>
</dbReference>
<organism evidence="10 11">
    <name type="scientific">Rhizoctonia solani</name>
    <dbReference type="NCBI Taxonomy" id="456999"/>
    <lineage>
        <taxon>Eukaryota</taxon>
        <taxon>Fungi</taxon>
        <taxon>Dikarya</taxon>
        <taxon>Basidiomycota</taxon>
        <taxon>Agaricomycotina</taxon>
        <taxon>Agaricomycetes</taxon>
        <taxon>Cantharellales</taxon>
        <taxon>Ceratobasidiaceae</taxon>
        <taxon>Rhizoctonia</taxon>
    </lineage>
</organism>
<comment type="similarity">
    <text evidence="3">Belongs to the cytochrome P450 family.</text>
</comment>
<evidence type="ECO:0008006" key="12">
    <source>
        <dbReference type="Google" id="ProtNLM"/>
    </source>
</evidence>
<comment type="pathway">
    <text evidence="2">Secondary metabolite biosynthesis.</text>
</comment>
<dbReference type="PANTHER" id="PTHR24305:SF166">
    <property type="entry name" value="CYTOCHROME P450 12A4, MITOCHONDRIAL-RELATED"/>
    <property type="match status" value="1"/>
</dbReference>
<keyword evidence="7" id="KW-0408">Iron</keyword>
<protein>
    <recommendedName>
        <fullName evidence="12">Cytochrome P450</fullName>
    </recommendedName>
</protein>
<dbReference type="GO" id="GO:0020037">
    <property type="term" value="F:heme binding"/>
    <property type="evidence" value="ECO:0007669"/>
    <property type="project" value="InterPro"/>
</dbReference>
<dbReference type="Pfam" id="PF00067">
    <property type="entry name" value="p450"/>
    <property type="match status" value="2"/>
</dbReference>
<evidence type="ECO:0000256" key="8">
    <source>
        <dbReference type="ARBA" id="ARBA00023033"/>
    </source>
</evidence>
<feature type="transmembrane region" description="Helical" evidence="9">
    <location>
        <begin position="20"/>
        <end position="39"/>
    </location>
</feature>
<keyword evidence="4" id="KW-0349">Heme</keyword>
<evidence type="ECO:0000313" key="10">
    <source>
        <dbReference type="EMBL" id="CAE6459050.1"/>
    </source>
</evidence>
<dbReference type="GO" id="GO:0016705">
    <property type="term" value="F:oxidoreductase activity, acting on paired donors, with incorporation or reduction of molecular oxygen"/>
    <property type="evidence" value="ECO:0007669"/>
    <property type="project" value="InterPro"/>
</dbReference>